<gene>
    <name evidence="1" type="ORF">IEC33019_1528</name>
</gene>
<sequence>MTQTCTEIRRQLWYLGNLAVGQGYENHPRDGAPLRRLAEKVGILSESFVRSTGTKHITAQQYLMPFPVIFDVILTKASQSAPDRSWSLIFPGMH</sequence>
<dbReference type="AlphaFoldDB" id="A0A1B2F4F3"/>
<name>A0A1B2F4F3_PSEPU</name>
<protein>
    <submittedName>
        <fullName evidence="1">Uncharacterized protein</fullName>
    </submittedName>
</protein>
<dbReference type="EMBL" id="CP016634">
    <property type="protein sequence ID" value="ANY87094.1"/>
    <property type="molecule type" value="Genomic_DNA"/>
</dbReference>
<accession>A0A1B2F4F3</accession>
<reference evidence="1" key="1">
    <citation type="submission" date="2016-07" db="EMBL/GenBank/DDBJ databases">
        <title>New class B carbapenemase carried by novel plasmid in Pseudomonas putida enviromental strain in eastern Amazonia.</title>
        <authorList>
            <person name="Souza C.O."/>
            <person name="Lima K.V."/>
            <person name="Brasiliense D.M."/>
            <person name="Perez-Chaparro P.J."/>
            <person name="Mamizuka E.M."/>
            <person name="Lima M.O."/>
            <person name="Lima L.N."/>
            <person name="McCulloch J.A."/>
        </authorList>
    </citation>
    <scope>NUCLEOTIDE SEQUENCE [LARGE SCALE GENOMIC DNA]</scope>
    <source>
        <strain evidence="1">IEC33019</strain>
    </source>
</reference>
<evidence type="ECO:0000313" key="1">
    <source>
        <dbReference type="EMBL" id="ANY87094.1"/>
    </source>
</evidence>
<proteinExistence type="predicted"/>
<organism evidence="1">
    <name type="scientific">Pseudomonas putida</name>
    <name type="common">Arthrobacter siderocapsulatus</name>
    <dbReference type="NCBI Taxonomy" id="303"/>
    <lineage>
        <taxon>Bacteria</taxon>
        <taxon>Pseudomonadati</taxon>
        <taxon>Pseudomonadota</taxon>
        <taxon>Gammaproteobacteria</taxon>
        <taxon>Pseudomonadales</taxon>
        <taxon>Pseudomonadaceae</taxon>
        <taxon>Pseudomonas</taxon>
    </lineage>
</organism>